<feature type="region of interest" description="Disordered" evidence="7">
    <location>
        <begin position="593"/>
        <end position="617"/>
    </location>
</feature>
<feature type="transmembrane region" description="Helical" evidence="8">
    <location>
        <begin position="322"/>
        <end position="341"/>
    </location>
</feature>
<reference evidence="9" key="1">
    <citation type="submission" date="2023-10" db="EMBL/GenBank/DDBJ databases">
        <authorList>
            <person name="Chen Y."/>
            <person name="Shah S."/>
            <person name="Dougan E. K."/>
            <person name="Thang M."/>
            <person name="Chan C."/>
        </authorList>
    </citation>
    <scope>NUCLEOTIDE SEQUENCE [LARGE SCALE GENOMIC DNA]</scope>
</reference>
<organism evidence="9 10">
    <name type="scientific">Prorocentrum cordatum</name>
    <dbReference type="NCBI Taxonomy" id="2364126"/>
    <lineage>
        <taxon>Eukaryota</taxon>
        <taxon>Sar</taxon>
        <taxon>Alveolata</taxon>
        <taxon>Dinophyceae</taxon>
        <taxon>Prorocentrales</taxon>
        <taxon>Prorocentraceae</taxon>
        <taxon>Prorocentrum</taxon>
    </lineage>
</organism>
<evidence type="ECO:0000256" key="5">
    <source>
        <dbReference type="ARBA" id="ARBA00023122"/>
    </source>
</evidence>
<keyword evidence="2 8" id="KW-0812">Transmembrane</keyword>
<dbReference type="Gene3D" id="1.10.3080.10">
    <property type="entry name" value="Clc chloride channel"/>
    <property type="match status" value="1"/>
</dbReference>
<feature type="transmembrane region" description="Helical" evidence="8">
    <location>
        <begin position="192"/>
        <end position="217"/>
    </location>
</feature>
<evidence type="ECO:0000256" key="7">
    <source>
        <dbReference type="SAM" id="MobiDB-lite"/>
    </source>
</evidence>
<evidence type="ECO:0008006" key="11">
    <source>
        <dbReference type="Google" id="ProtNLM"/>
    </source>
</evidence>
<dbReference type="InterPro" id="IPR046342">
    <property type="entry name" value="CBS_dom_sf"/>
</dbReference>
<evidence type="ECO:0000256" key="8">
    <source>
        <dbReference type="SAM" id="Phobius"/>
    </source>
</evidence>
<feature type="transmembrane region" description="Helical" evidence="8">
    <location>
        <begin position="229"/>
        <end position="248"/>
    </location>
</feature>
<dbReference type="Proteomes" id="UP001189429">
    <property type="component" value="Unassembled WGS sequence"/>
</dbReference>
<evidence type="ECO:0000256" key="4">
    <source>
        <dbReference type="ARBA" id="ARBA00022989"/>
    </source>
</evidence>
<keyword evidence="3" id="KW-0677">Repeat</keyword>
<dbReference type="InterPro" id="IPR051280">
    <property type="entry name" value="Cl-channel/antiporter"/>
</dbReference>
<accession>A0ABN9QFU1</accession>
<protein>
    <recommendedName>
        <fullName evidence="11">Chloride channel protein</fullName>
    </recommendedName>
</protein>
<feature type="transmembrane region" description="Helical" evidence="8">
    <location>
        <begin position="269"/>
        <end position="290"/>
    </location>
</feature>
<dbReference type="InterPro" id="IPR001807">
    <property type="entry name" value="ClC"/>
</dbReference>
<keyword evidence="6 8" id="KW-0472">Membrane</keyword>
<keyword evidence="5" id="KW-0129">CBS domain</keyword>
<dbReference type="EMBL" id="CAUYUJ010002803">
    <property type="protein sequence ID" value="CAK0802449.1"/>
    <property type="molecule type" value="Genomic_DNA"/>
</dbReference>
<evidence type="ECO:0000256" key="1">
    <source>
        <dbReference type="ARBA" id="ARBA00004141"/>
    </source>
</evidence>
<dbReference type="PANTHER" id="PTHR11689">
    <property type="entry name" value="CHLORIDE CHANNEL PROTEIN CLC FAMILY MEMBER"/>
    <property type="match status" value="1"/>
</dbReference>
<gene>
    <name evidence="9" type="ORF">PCOR1329_LOCUS9970</name>
</gene>
<evidence type="ECO:0000256" key="6">
    <source>
        <dbReference type="ARBA" id="ARBA00023136"/>
    </source>
</evidence>
<dbReference type="Pfam" id="PF00654">
    <property type="entry name" value="Voltage_CLC"/>
    <property type="match status" value="1"/>
</dbReference>
<evidence type="ECO:0000256" key="2">
    <source>
        <dbReference type="ARBA" id="ARBA00022692"/>
    </source>
</evidence>
<dbReference type="PANTHER" id="PTHR11689:SF136">
    <property type="entry name" value="H(+)_CL(-) EXCHANGE TRANSPORTER 7"/>
    <property type="match status" value="1"/>
</dbReference>
<evidence type="ECO:0000256" key="3">
    <source>
        <dbReference type="ARBA" id="ARBA00022737"/>
    </source>
</evidence>
<feature type="transmembrane region" description="Helical" evidence="8">
    <location>
        <begin position="444"/>
        <end position="465"/>
    </location>
</feature>
<feature type="transmembrane region" description="Helical" evidence="8">
    <location>
        <begin position="393"/>
        <end position="412"/>
    </location>
</feature>
<evidence type="ECO:0000313" key="9">
    <source>
        <dbReference type="EMBL" id="CAK0802449.1"/>
    </source>
</evidence>
<name>A0ABN9QFU1_9DINO</name>
<dbReference type="SUPFAM" id="SSF54631">
    <property type="entry name" value="CBS-domain pair"/>
    <property type="match status" value="1"/>
</dbReference>
<comment type="caution">
    <text evidence="9">The sequence shown here is derived from an EMBL/GenBank/DDBJ whole genome shotgun (WGS) entry which is preliminary data.</text>
</comment>
<feature type="transmembrane region" description="Helical" evidence="8">
    <location>
        <begin position="21"/>
        <end position="48"/>
    </location>
</feature>
<keyword evidence="10" id="KW-1185">Reference proteome</keyword>
<proteinExistence type="predicted"/>
<sequence length="716" mass="77808">MPSKRMVKKQLSTVEPSAHRLPCLVMWGITVLTALIMAILNFMTIWLVRFLVEWKFDTMQAVVDSAGVTMGVLALVAICSGFATLATCLIHCTSPSAGGSGAPENKGWLNGSKLPGFFTLQNLLVRACAVLLANASGYPVGREGPSVTMGSNVAFLVTRALALPWVRQWVDLDTNRPALVVDEDRLAHAQRVAGAVGGACAMAMIFDAPIGGVLYMFEEITVASWPVELTFRAFVGTMICTMLSYFLLDLCGTSIRAFVLYDWNPESNSWTWADVPFFVLVAAILGPFSALHTKLALDVGALRQRVHGHLARYQPYAKMIEAVLFAAFCALVCALVSWLAYCDTEYTEQPFVSKSYVRFRCEEGAYNPVASLLLTTSEGAVRRLFSRKNSGDIYANNTFLAFLAYTFLNVSLTGIPVPSGNFTGTMLIGGLVGRFVGSVSQGTGLNLAVPGVYAMVGSAAMLSGFKQISMGVVVFIVEAANDLSLTPPLMLSVTISLLLNRMFLKNGFDEEQILRKNIPFLPLELPLRMERKIAAELCDALPPEALLPPEAPLWAVHRALEQKDVMDFPILNAVDAKKICVGFTTRDRLEAALNSSEKKSRSRAMTEPTGASGGNQRQMRRALTHQDAEAGVLDRARLPVARLADPVPYMILEDTPASLFYALFTKARASVACVVSDSGEFRGVISRLGLIGAVRRIEEAEDSESDIEDQSFATNT</sequence>
<evidence type="ECO:0000313" key="10">
    <source>
        <dbReference type="Proteomes" id="UP001189429"/>
    </source>
</evidence>
<dbReference type="InterPro" id="IPR014743">
    <property type="entry name" value="Cl-channel_core"/>
</dbReference>
<dbReference type="PRINTS" id="PR00762">
    <property type="entry name" value="CLCHANNEL"/>
</dbReference>
<keyword evidence="4 8" id="KW-1133">Transmembrane helix</keyword>
<comment type="subcellular location">
    <subcellularLocation>
        <location evidence="1">Membrane</location>
        <topology evidence="1">Multi-pass membrane protein</topology>
    </subcellularLocation>
</comment>
<feature type="transmembrane region" description="Helical" evidence="8">
    <location>
        <begin position="68"/>
        <end position="90"/>
    </location>
</feature>
<dbReference type="SUPFAM" id="SSF81340">
    <property type="entry name" value="Clc chloride channel"/>
    <property type="match status" value="1"/>
</dbReference>